<keyword evidence="1" id="KW-0472">Membrane</keyword>
<dbReference type="PANTHER" id="PTHR39470">
    <property type="entry name" value="CHROMOSOME 10, WHOLE GENOME SHOTGUN SEQUENCE"/>
    <property type="match status" value="1"/>
</dbReference>
<reference evidence="2 3" key="1">
    <citation type="submission" date="2016-03" db="EMBL/GenBank/DDBJ databases">
        <title>Whole genome sequencing of Grifola frondosa 9006-11.</title>
        <authorList>
            <person name="Min B."/>
            <person name="Park H."/>
            <person name="Kim J.-G."/>
            <person name="Cho H."/>
            <person name="Oh Y.-L."/>
            <person name="Kong W.-S."/>
            <person name="Choi I.-G."/>
        </authorList>
    </citation>
    <scope>NUCLEOTIDE SEQUENCE [LARGE SCALE GENOMIC DNA]</scope>
    <source>
        <strain evidence="2 3">9006-11</strain>
    </source>
</reference>
<gene>
    <name evidence="2" type="ORF">A0H81_02705</name>
</gene>
<accession>A0A1C7MKT7</accession>
<evidence type="ECO:0000256" key="1">
    <source>
        <dbReference type="SAM" id="Phobius"/>
    </source>
</evidence>
<feature type="transmembrane region" description="Helical" evidence="1">
    <location>
        <begin position="38"/>
        <end position="58"/>
    </location>
</feature>
<proteinExistence type="predicted"/>
<evidence type="ECO:0000313" key="2">
    <source>
        <dbReference type="EMBL" id="OBZ77475.1"/>
    </source>
</evidence>
<comment type="caution">
    <text evidence="2">The sequence shown here is derived from an EMBL/GenBank/DDBJ whole genome shotgun (WGS) entry which is preliminary data.</text>
</comment>
<dbReference type="OMA" id="TEWWERQ"/>
<organism evidence="2 3">
    <name type="scientific">Grifola frondosa</name>
    <name type="common">Maitake</name>
    <name type="synonym">Polyporus frondosus</name>
    <dbReference type="NCBI Taxonomy" id="5627"/>
    <lineage>
        <taxon>Eukaryota</taxon>
        <taxon>Fungi</taxon>
        <taxon>Dikarya</taxon>
        <taxon>Basidiomycota</taxon>
        <taxon>Agaricomycotina</taxon>
        <taxon>Agaricomycetes</taxon>
        <taxon>Polyporales</taxon>
        <taxon>Grifolaceae</taxon>
        <taxon>Grifola</taxon>
    </lineage>
</organism>
<dbReference type="STRING" id="5627.A0A1C7MKT7"/>
<dbReference type="OrthoDB" id="4218123at2759"/>
<keyword evidence="3" id="KW-1185">Reference proteome</keyword>
<name>A0A1C7MKT7_GRIFR</name>
<feature type="transmembrane region" description="Helical" evidence="1">
    <location>
        <begin position="6"/>
        <end position="26"/>
    </location>
</feature>
<protein>
    <submittedName>
        <fullName evidence="2">Uncharacterized protein</fullName>
    </submittedName>
</protein>
<dbReference type="AlphaFoldDB" id="A0A1C7MKT7"/>
<sequence>MVFTNASFDAFLILAIAIIVPTALYIRQQQHVWSSRNMLSIFVVAHSLYMLYVLTFRWPPNIFQRLHIPLTTPLDSIRATLLERAGLDGDAGLPKSLETLLSRLSSFDMRMLYVRFGQTALQDCEHCVTFDEYALFALPRALLGYVREAAVLGLITIKGSGRERWRTYAIGALVCTAVMEGYWITTVPIRIPQEGQDVLMWHDNLWLLRQLVFLLLPIIAHRMPNSPPSSATLAPTLTATRTEMERALSRLNSLRFSRGAVLRDPTLRAAATEWWERQRQEGEWARSDEGVRRMAARLGKGLEDAMDGQAPGESRLKKKAEEVTAFLTNDRTMCLV</sequence>
<dbReference type="EMBL" id="LUGG01000002">
    <property type="protein sequence ID" value="OBZ77475.1"/>
    <property type="molecule type" value="Genomic_DNA"/>
</dbReference>
<dbReference type="PANTHER" id="PTHR39470:SF1">
    <property type="entry name" value="CHORISMATE SYNTHASE PROTEIN"/>
    <property type="match status" value="1"/>
</dbReference>
<keyword evidence="1" id="KW-1133">Transmembrane helix</keyword>
<evidence type="ECO:0000313" key="3">
    <source>
        <dbReference type="Proteomes" id="UP000092993"/>
    </source>
</evidence>
<dbReference type="Proteomes" id="UP000092993">
    <property type="component" value="Unassembled WGS sequence"/>
</dbReference>
<keyword evidence="1" id="KW-0812">Transmembrane</keyword>